<keyword evidence="1" id="KW-0808">Transferase</keyword>
<gene>
    <name evidence="1" type="ORF">G5V65_15305</name>
</gene>
<dbReference type="RefSeq" id="WP_165051732.1">
    <property type="nucleotide sequence ID" value="NZ_JAALFE010000015.1"/>
</dbReference>
<keyword evidence="2" id="KW-1185">Reference proteome</keyword>
<proteinExistence type="predicted"/>
<dbReference type="EMBL" id="JAALFE010000015">
    <property type="protein sequence ID" value="NGQ92264.1"/>
    <property type="molecule type" value="Genomic_DNA"/>
</dbReference>
<evidence type="ECO:0000313" key="2">
    <source>
        <dbReference type="Proteomes" id="UP000474758"/>
    </source>
</evidence>
<accession>A0A6M1U3U6</accession>
<organism evidence="1 2">
    <name type="scientific">Paragemmobacter kunshanensis</name>
    <dbReference type="NCBI Taxonomy" id="2583234"/>
    <lineage>
        <taxon>Bacteria</taxon>
        <taxon>Pseudomonadati</taxon>
        <taxon>Pseudomonadota</taxon>
        <taxon>Alphaproteobacteria</taxon>
        <taxon>Rhodobacterales</taxon>
        <taxon>Paracoccaceae</taxon>
        <taxon>Paragemmobacter</taxon>
    </lineage>
</organism>
<reference evidence="1 2" key="1">
    <citation type="submission" date="2020-02" db="EMBL/GenBank/DDBJ databases">
        <title>Rhodobacter translucens sp. nov., a novel bacterium isolated from activated sludge.</title>
        <authorList>
            <person name="Liu J."/>
        </authorList>
    </citation>
    <scope>NUCLEOTIDE SEQUENCE [LARGE SCALE GENOMIC DNA]</scope>
    <source>
        <strain evidence="1 2">HX-7-19</strain>
    </source>
</reference>
<dbReference type="Pfam" id="PF13704">
    <property type="entry name" value="Glyco_tranf_2_4"/>
    <property type="match status" value="1"/>
</dbReference>
<dbReference type="InterPro" id="IPR029044">
    <property type="entry name" value="Nucleotide-diphossugar_trans"/>
</dbReference>
<dbReference type="SUPFAM" id="SSF53448">
    <property type="entry name" value="Nucleotide-diphospho-sugar transferases"/>
    <property type="match status" value="1"/>
</dbReference>
<dbReference type="GO" id="GO:0020037">
    <property type="term" value="F:heme binding"/>
    <property type="evidence" value="ECO:0007669"/>
    <property type="project" value="InterPro"/>
</dbReference>
<dbReference type="InterPro" id="IPR018506">
    <property type="entry name" value="Cyt_B5_heme-BS"/>
</dbReference>
<name>A0A6M1U3U6_9RHOB</name>
<dbReference type="GO" id="GO:0016740">
    <property type="term" value="F:transferase activity"/>
    <property type="evidence" value="ECO:0007669"/>
    <property type="project" value="UniProtKB-KW"/>
</dbReference>
<dbReference type="Proteomes" id="UP000474758">
    <property type="component" value="Unassembled WGS sequence"/>
</dbReference>
<evidence type="ECO:0000313" key="1">
    <source>
        <dbReference type="EMBL" id="NGQ92264.1"/>
    </source>
</evidence>
<comment type="caution">
    <text evidence="1">The sequence shown here is derived from an EMBL/GenBank/DDBJ whole genome shotgun (WGS) entry which is preliminary data.</text>
</comment>
<dbReference type="AlphaFoldDB" id="A0A6M1U3U6"/>
<protein>
    <submittedName>
        <fullName evidence="1">Glycosyltransferase family 2 protein</fullName>
    </submittedName>
</protein>
<dbReference type="PROSITE" id="PS00191">
    <property type="entry name" value="CYTOCHROME_B5_1"/>
    <property type="match status" value="1"/>
</dbReference>
<sequence length="333" mass="37232">MRYTVVCSVKDEGPFLVEWVSWQRLIGFTDIVVVSNGCTDHSPRLLDALAQAGWITHLVHEVPDGKHITGRKLAAAKSLEQVNNSDWLMVADVDEFLVVHPGGGRLPDLLAAPGRPFLGMSIPWRIFGTSGRQHWEDGLTHRQCLRAGVAGGRLGGWLKSIHRRPDWFARLGEHSPKRLRPRRLAQWGSDGMIWVNPAGIEVPGWRPEEDSLRILPEALRGWEVAQVNHYMLRSAESFSLKRGTLSPVAGKDRYTDAYYDKAEQNAVEDRSALRHAAEFDRIHAQAMALPDVHRLHHLCCADYVRRLAARSGRDAIADPRLAHHLALAGDPPA</sequence>